<dbReference type="GO" id="GO:0008270">
    <property type="term" value="F:zinc ion binding"/>
    <property type="evidence" value="ECO:0007669"/>
    <property type="project" value="TreeGrafter"/>
</dbReference>
<keyword evidence="8" id="KW-0812">Transmembrane</keyword>
<dbReference type="AlphaFoldDB" id="A0A8E0RLJ1"/>
<accession>A0A8E0RLJ1</accession>
<dbReference type="InterPro" id="IPR037519">
    <property type="entry name" value="LITAF_fam"/>
</dbReference>
<evidence type="ECO:0000256" key="8">
    <source>
        <dbReference type="SAM" id="Phobius"/>
    </source>
</evidence>
<dbReference type="PROSITE" id="PS51837">
    <property type="entry name" value="LITAF"/>
    <property type="match status" value="1"/>
</dbReference>
<keyword evidence="6" id="KW-0862">Zinc</keyword>
<evidence type="ECO:0000256" key="6">
    <source>
        <dbReference type="ARBA" id="ARBA00022833"/>
    </source>
</evidence>
<evidence type="ECO:0000313" key="11">
    <source>
        <dbReference type="Proteomes" id="UP000728185"/>
    </source>
</evidence>
<evidence type="ECO:0000256" key="3">
    <source>
        <dbReference type="ARBA" id="ARBA00004630"/>
    </source>
</evidence>
<feature type="domain" description="LITAF" evidence="9">
    <location>
        <begin position="1"/>
        <end position="63"/>
    </location>
</feature>
<reference evidence="10" key="1">
    <citation type="submission" date="2019-05" db="EMBL/GenBank/DDBJ databases">
        <title>Annotation for the trematode Fasciolopsis buski.</title>
        <authorList>
            <person name="Choi Y.-J."/>
        </authorList>
    </citation>
    <scope>NUCLEOTIDE SEQUENCE</scope>
    <source>
        <strain evidence="10">HT</strain>
        <tissue evidence="10">Whole worm</tissue>
    </source>
</reference>
<keyword evidence="11" id="KW-1185">Reference proteome</keyword>
<comment type="similarity">
    <text evidence="4">Belongs to the CDIP1/LITAF family.</text>
</comment>
<evidence type="ECO:0000256" key="1">
    <source>
        <dbReference type="ARBA" id="ARBA00004414"/>
    </source>
</evidence>
<dbReference type="Pfam" id="PF10601">
    <property type="entry name" value="zf-LITAF-like"/>
    <property type="match status" value="1"/>
</dbReference>
<dbReference type="GO" id="GO:0031902">
    <property type="term" value="C:late endosome membrane"/>
    <property type="evidence" value="ECO:0007669"/>
    <property type="project" value="UniProtKB-SubCell"/>
</dbReference>
<dbReference type="InterPro" id="IPR006629">
    <property type="entry name" value="LITAF"/>
</dbReference>
<sequence>MCQRQVVTKVSYQNGALAWLLCALIFIFGGVFGCCLIPFCCHSCQDVQHKCPQCKAGLGTYKRL</sequence>
<dbReference type="OrthoDB" id="5599753at2759"/>
<dbReference type="EMBL" id="LUCM01010445">
    <property type="protein sequence ID" value="KAA0185448.1"/>
    <property type="molecule type" value="Genomic_DNA"/>
</dbReference>
<comment type="subcellular location">
    <subcellularLocation>
        <location evidence="2">Endosome membrane</location>
        <topology evidence="2">Peripheral membrane protein</topology>
    </subcellularLocation>
    <subcellularLocation>
        <location evidence="1">Late endosome membrane</location>
    </subcellularLocation>
    <subcellularLocation>
        <location evidence="3">Lysosome membrane</location>
        <topology evidence="3">Peripheral membrane protein</topology>
        <orientation evidence="3">Cytoplasmic side</orientation>
    </subcellularLocation>
</comment>
<name>A0A8E0RLJ1_9TREM</name>
<dbReference type="Proteomes" id="UP000728185">
    <property type="component" value="Unassembled WGS sequence"/>
</dbReference>
<evidence type="ECO:0000256" key="5">
    <source>
        <dbReference type="ARBA" id="ARBA00022723"/>
    </source>
</evidence>
<dbReference type="PROSITE" id="PS51257">
    <property type="entry name" value="PROKAR_LIPOPROTEIN"/>
    <property type="match status" value="1"/>
</dbReference>
<evidence type="ECO:0000256" key="2">
    <source>
        <dbReference type="ARBA" id="ARBA00004481"/>
    </source>
</evidence>
<gene>
    <name evidence="10" type="ORF">FBUS_03424</name>
</gene>
<dbReference type="SMART" id="SM00714">
    <property type="entry name" value="LITAF"/>
    <property type="match status" value="1"/>
</dbReference>
<dbReference type="PANTHER" id="PTHR23292:SF6">
    <property type="entry name" value="FI16602P1-RELATED"/>
    <property type="match status" value="1"/>
</dbReference>
<evidence type="ECO:0000256" key="4">
    <source>
        <dbReference type="ARBA" id="ARBA00005975"/>
    </source>
</evidence>
<evidence type="ECO:0000313" key="10">
    <source>
        <dbReference type="EMBL" id="KAA0185448.1"/>
    </source>
</evidence>
<dbReference type="GO" id="GO:0005765">
    <property type="term" value="C:lysosomal membrane"/>
    <property type="evidence" value="ECO:0007669"/>
    <property type="project" value="UniProtKB-SubCell"/>
</dbReference>
<organism evidence="10 11">
    <name type="scientific">Fasciolopsis buskii</name>
    <dbReference type="NCBI Taxonomy" id="27845"/>
    <lineage>
        <taxon>Eukaryota</taxon>
        <taxon>Metazoa</taxon>
        <taxon>Spiralia</taxon>
        <taxon>Lophotrochozoa</taxon>
        <taxon>Platyhelminthes</taxon>
        <taxon>Trematoda</taxon>
        <taxon>Digenea</taxon>
        <taxon>Plagiorchiida</taxon>
        <taxon>Echinostomata</taxon>
        <taxon>Echinostomatoidea</taxon>
        <taxon>Fasciolidae</taxon>
        <taxon>Fasciolopsis</taxon>
    </lineage>
</organism>
<proteinExistence type="inferred from homology"/>
<keyword evidence="7 8" id="KW-0472">Membrane</keyword>
<feature type="transmembrane region" description="Helical" evidence="8">
    <location>
        <begin position="16"/>
        <end position="40"/>
    </location>
</feature>
<evidence type="ECO:0000259" key="9">
    <source>
        <dbReference type="PROSITE" id="PS51837"/>
    </source>
</evidence>
<comment type="caution">
    <text evidence="10">The sequence shown here is derived from an EMBL/GenBank/DDBJ whole genome shotgun (WGS) entry which is preliminary data.</text>
</comment>
<keyword evidence="5" id="KW-0479">Metal-binding</keyword>
<keyword evidence="8" id="KW-1133">Transmembrane helix</keyword>
<dbReference type="PANTHER" id="PTHR23292">
    <property type="entry name" value="LIPOPOLYSACCHARIDE-INDUCED TUMOR NECROSIS FACTOR-ALPHA FACTOR"/>
    <property type="match status" value="1"/>
</dbReference>
<evidence type="ECO:0000256" key="7">
    <source>
        <dbReference type="ARBA" id="ARBA00023136"/>
    </source>
</evidence>
<protein>
    <submittedName>
        <fullName evidence="10">Lipopolysaccharide-induced tumor necrosis factor-alpha factor</fullName>
    </submittedName>
</protein>